<evidence type="ECO:0000313" key="1">
    <source>
        <dbReference type="EMBL" id="MBX49636.1"/>
    </source>
</evidence>
<dbReference type="AlphaFoldDB" id="A0A2P2P4D3"/>
<protein>
    <submittedName>
        <fullName evidence="1">Uncharacterized protein</fullName>
    </submittedName>
</protein>
<organism evidence="1">
    <name type="scientific">Rhizophora mucronata</name>
    <name type="common">Asiatic mangrove</name>
    <dbReference type="NCBI Taxonomy" id="61149"/>
    <lineage>
        <taxon>Eukaryota</taxon>
        <taxon>Viridiplantae</taxon>
        <taxon>Streptophyta</taxon>
        <taxon>Embryophyta</taxon>
        <taxon>Tracheophyta</taxon>
        <taxon>Spermatophyta</taxon>
        <taxon>Magnoliopsida</taxon>
        <taxon>eudicotyledons</taxon>
        <taxon>Gunneridae</taxon>
        <taxon>Pentapetalae</taxon>
        <taxon>rosids</taxon>
        <taxon>fabids</taxon>
        <taxon>Malpighiales</taxon>
        <taxon>Rhizophoraceae</taxon>
        <taxon>Rhizophora</taxon>
    </lineage>
</organism>
<accession>A0A2P2P4D3</accession>
<proteinExistence type="predicted"/>
<dbReference type="EMBL" id="GGEC01069152">
    <property type="protein sequence ID" value="MBX49636.1"/>
    <property type="molecule type" value="Transcribed_RNA"/>
</dbReference>
<reference evidence="1" key="1">
    <citation type="submission" date="2018-02" db="EMBL/GenBank/DDBJ databases">
        <title>Rhizophora mucronata_Transcriptome.</title>
        <authorList>
            <person name="Meera S.P."/>
            <person name="Sreeshan A."/>
            <person name="Augustine A."/>
        </authorList>
    </citation>
    <scope>NUCLEOTIDE SEQUENCE</scope>
    <source>
        <tissue evidence="1">Leaf</tissue>
    </source>
</reference>
<name>A0A2P2P4D3_RHIMU</name>
<sequence>MNEIAYQYSSLVKASIRGFPPL</sequence>